<dbReference type="EMBL" id="JBAWTH010000104">
    <property type="protein sequence ID" value="KAL2277133.1"/>
    <property type="molecule type" value="Genomic_DNA"/>
</dbReference>
<name>A0ABR4E402_9PEZI</name>
<sequence>MADSSRLTMATTLTQLRPLSISTPPPADNDSSIPRRDSTSNRTSFINTSPEQRLVRRSSNRSSWSSASNTSPTDVPSPLSDTASPGPRKFRLPVRVSTQPSFGTSDSSPQARRRSLSLSSDPKTDNKASESKRRTRNLYLSQLDEDKAEELRKSPRPSPRVASPPPPPYEKGPASTETLKVSDKPKDITPKPADAPKPAPAPAAPPPAQTPKSPRKQPTPAPTTSTPASKITTPAPRTITSTAQKMSSSSSPEPQRTGVVGPNPGQNPNQPRGFDLSMQNGQMKGQVGNALPLPGLSGVANGPVGNLLKGPVDDNGNLKAAALTVGIKLDLEAEVHLTARVRGDILVGLY</sequence>
<comment type="caution">
    <text evidence="2">The sequence shown here is derived from an EMBL/GenBank/DDBJ whole genome shotgun (WGS) entry which is preliminary data.</text>
</comment>
<feature type="compositionally biased region" description="Pro residues" evidence="1">
    <location>
        <begin position="193"/>
        <end position="209"/>
    </location>
</feature>
<protein>
    <recommendedName>
        <fullName evidence="4">Extensin</fullName>
    </recommendedName>
</protein>
<reference evidence="2 3" key="1">
    <citation type="submission" date="2024-03" db="EMBL/GenBank/DDBJ databases">
        <title>A high-quality draft genome sequence of Diaporthe vaccinii, a causative agent of upright dieback and viscid rot disease in cranberry plants.</title>
        <authorList>
            <person name="Sarrasin M."/>
            <person name="Lang B.F."/>
            <person name="Burger G."/>
        </authorList>
    </citation>
    <scope>NUCLEOTIDE SEQUENCE [LARGE SCALE GENOMIC DNA]</scope>
    <source>
        <strain evidence="2 3">IS7</strain>
    </source>
</reference>
<feature type="compositionally biased region" description="Low complexity" evidence="1">
    <location>
        <begin position="222"/>
        <end position="236"/>
    </location>
</feature>
<evidence type="ECO:0000313" key="2">
    <source>
        <dbReference type="EMBL" id="KAL2277133.1"/>
    </source>
</evidence>
<evidence type="ECO:0000313" key="3">
    <source>
        <dbReference type="Proteomes" id="UP001600888"/>
    </source>
</evidence>
<dbReference type="Proteomes" id="UP001600888">
    <property type="component" value="Unassembled WGS sequence"/>
</dbReference>
<gene>
    <name evidence="2" type="ORF">FJTKL_00263</name>
</gene>
<proteinExistence type="predicted"/>
<organism evidence="2 3">
    <name type="scientific">Diaporthe vaccinii</name>
    <dbReference type="NCBI Taxonomy" id="105482"/>
    <lineage>
        <taxon>Eukaryota</taxon>
        <taxon>Fungi</taxon>
        <taxon>Dikarya</taxon>
        <taxon>Ascomycota</taxon>
        <taxon>Pezizomycotina</taxon>
        <taxon>Sordariomycetes</taxon>
        <taxon>Sordariomycetidae</taxon>
        <taxon>Diaporthales</taxon>
        <taxon>Diaporthaceae</taxon>
        <taxon>Diaporthe</taxon>
        <taxon>Diaporthe eres species complex</taxon>
    </lineage>
</organism>
<feature type="compositionally biased region" description="Polar residues" evidence="1">
    <location>
        <begin position="40"/>
        <end position="51"/>
    </location>
</feature>
<keyword evidence="3" id="KW-1185">Reference proteome</keyword>
<feature type="region of interest" description="Disordered" evidence="1">
    <location>
        <begin position="1"/>
        <end position="280"/>
    </location>
</feature>
<feature type="compositionally biased region" description="Polar residues" evidence="1">
    <location>
        <begin position="1"/>
        <end position="22"/>
    </location>
</feature>
<accession>A0ABR4E402</accession>
<feature type="compositionally biased region" description="Low complexity" evidence="1">
    <location>
        <begin position="258"/>
        <end position="271"/>
    </location>
</feature>
<feature type="compositionally biased region" description="Basic and acidic residues" evidence="1">
    <location>
        <begin position="122"/>
        <end position="132"/>
    </location>
</feature>
<evidence type="ECO:0008006" key="4">
    <source>
        <dbReference type="Google" id="ProtNLM"/>
    </source>
</evidence>
<feature type="compositionally biased region" description="Pro residues" evidence="1">
    <location>
        <begin position="156"/>
        <end position="170"/>
    </location>
</feature>
<feature type="compositionally biased region" description="Low complexity" evidence="1">
    <location>
        <begin position="60"/>
        <end position="71"/>
    </location>
</feature>
<evidence type="ECO:0000256" key="1">
    <source>
        <dbReference type="SAM" id="MobiDB-lite"/>
    </source>
</evidence>
<feature type="compositionally biased region" description="Basic and acidic residues" evidence="1">
    <location>
        <begin position="180"/>
        <end position="189"/>
    </location>
</feature>
<feature type="compositionally biased region" description="Polar residues" evidence="1">
    <location>
        <begin position="96"/>
        <end position="121"/>
    </location>
</feature>